<dbReference type="SMART" id="SM01207">
    <property type="entry name" value="G3P_acyltransf"/>
    <property type="match status" value="1"/>
</dbReference>
<evidence type="ECO:0000256" key="7">
    <source>
        <dbReference type="ARBA" id="ARBA00023136"/>
    </source>
</evidence>
<feature type="transmembrane region" description="Helical" evidence="10">
    <location>
        <begin position="140"/>
        <end position="160"/>
    </location>
</feature>
<keyword evidence="3" id="KW-0808">Transferase</keyword>
<evidence type="ECO:0000256" key="2">
    <source>
        <dbReference type="ARBA" id="ARBA00022516"/>
    </source>
</evidence>
<evidence type="ECO:0000313" key="11">
    <source>
        <dbReference type="EMBL" id="SVC13374.1"/>
    </source>
</evidence>
<dbReference type="GO" id="GO:0005886">
    <property type="term" value="C:plasma membrane"/>
    <property type="evidence" value="ECO:0007669"/>
    <property type="project" value="InterPro"/>
</dbReference>
<reference evidence="11" key="1">
    <citation type="submission" date="2018-05" db="EMBL/GenBank/DDBJ databases">
        <authorList>
            <person name="Lanie J.A."/>
            <person name="Ng W.-L."/>
            <person name="Kazmierczak K.M."/>
            <person name="Andrzejewski T.M."/>
            <person name="Davidsen T.M."/>
            <person name="Wayne K.J."/>
            <person name="Tettelin H."/>
            <person name="Glass J.I."/>
            <person name="Rusch D."/>
            <person name="Podicherti R."/>
            <person name="Tsui H.-C.T."/>
            <person name="Winkler M.E."/>
        </authorList>
    </citation>
    <scope>NUCLEOTIDE SEQUENCE</scope>
</reference>
<keyword evidence="8" id="KW-0594">Phospholipid biosynthesis</keyword>
<keyword evidence="6" id="KW-0443">Lipid metabolism</keyword>
<dbReference type="NCBIfam" id="TIGR00023">
    <property type="entry name" value="glycerol-3-phosphate 1-O-acyltransferase PlsY"/>
    <property type="match status" value="1"/>
</dbReference>
<sequence>MVISIFTWVFAYALGSIPFGVLLARNQDVDLRKHGSKNIGATNVARVMGKKAGTLTLFGDAFKGWLGIAMASWVSNDPFVVAGAGAMVFLGHLFSVFLKFKGGRGVATGLGIHLHIMPVAALEAIALFVFILWISKYVSLSSIISAIALPIFGIFFDAPFEYKCMSFGIATLIVLKHCENIRRITAGTEPRFIKK</sequence>
<keyword evidence="4 10" id="KW-0812">Transmembrane</keyword>
<protein>
    <submittedName>
        <fullName evidence="11">Uncharacterized protein</fullName>
    </submittedName>
</protein>
<dbReference type="Pfam" id="PF02660">
    <property type="entry name" value="G3P_acyltransf"/>
    <property type="match status" value="1"/>
</dbReference>
<accession>A0A382JLT5</accession>
<feature type="transmembrane region" description="Helical" evidence="10">
    <location>
        <begin position="6"/>
        <end position="24"/>
    </location>
</feature>
<dbReference type="EMBL" id="UINC01075316">
    <property type="protein sequence ID" value="SVC13374.1"/>
    <property type="molecule type" value="Genomic_DNA"/>
</dbReference>
<evidence type="ECO:0000256" key="5">
    <source>
        <dbReference type="ARBA" id="ARBA00022989"/>
    </source>
</evidence>
<gene>
    <name evidence="11" type="ORF">METZ01_LOCUS266228</name>
</gene>
<evidence type="ECO:0000256" key="3">
    <source>
        <dbReference type="ARBA" id="ARBA00022679"/>
    </source>
</evidence>
<evidence type="ECO:0000256" key="10">
    <source>
        <dbReference type="SAM" id="Phobius"/>
    </source>
</evidence>
<evidence type="ECO:0000256" key="4">
    <source>
        <dbReference type="ARBA" id="ARBA00022692"/>
    </source>
</evidence>
<evidence type="ECO:0000256" key="1">
    <source>
        <dbReference type="ARBA" id="ARBA00022475"/>
    </source>
</evidence>
<feature type="transmembrane region" description="Helical" evidence="10">
    <location>
        <begin position="79"/>
        <end position="98"/>
    </location>
</feature>
<keyword evidence="5 10" id="KW-1133">Transmembrane helix</keyword>
<dbReference type="InterPro" id="IPR003811">
    <property type="entry name" value="G3P_acylTferase_PlsY"/>
</dbReference>
<dbReference type="AlphaFoldDB" id="A0A382JLT5"/>
<evidence type="ECO:0000256" key="9">
    <source>
        <dbReference type="ARBA" id="ARBA00023264"/>
    </source>
</evidence>
<keyword evidence="9" id="KW-1208">Phospholipid metabolism</keyword>
<dbReference type="GO" id="GO:0043772">
    <property type="term" value="F:acyl-phosphate glycerol-3-phosphate acyltransferase activity"/>
    <property type="evidence" value="ECO:0007669"/>
    <property type="project" value="InterPro"/>
</dbReference>
<feature type="transmembrane region" description="Helical" evidence="10">
    <location>
        <begin position="110"/>
        <end position="134"/>
    </location>
</feature>
<feature type="transmembrane region" description="Helical" evidence="10">
    <location>
        <begin position="55"/>
        <end position="73"/>
    </location>
</feature>
<evidence type="ECO:0000256" key="6">
    <source>
        <dbReference type="ARBA" id="ARBA00023098"/>
    </source>
</evidence>
<dbReference type="PANTHER" id="PTHR30309:SF0">
    <property type="entry name" value="GLYCEROL-3-PHOSPHATE ACYLTRANSFERASE-RELATED"/>
    <property type="match status" value="1"/>
</dbReference>
<keyword evidence="7 10" id="KW-0472">Membrane</keyword>
<dbReference type="PANTHER" id="PTHR30309">
    <property type="entry name" value="INNER MEMBRANE PROTEIN YGIH"/>
    <property type="match status" value="1"/>
</dbReference>
<name>A0A382JLT5_9ZZZZ</name>
<evidence type="ECO:0000256" key="8">
    <source>
        <dbReference type="ARBA" id="ARBA00023209"/>
    </source>
</evidence>
<keyword evidence="2" id="KW-0444">Lipid biosynthesis</keyword>
<dbReference type="HAMAP" id="MF_01043">
    <property type="entry name" value="PlsY"/>
    <property type="match status" value="1"/>
</dbReference>
<dbReference type="GO" id="GO:0008654">
    <property type="term" value="P:phospholipid biosynthetic process"/>
    <property type="evidence" value="ECO:0007669"/>
    <property type="project" value="UniProtKB-KW"/>
</dbReference>
<keyword evidence="1" id="KW-1003">Cell membrane</keyword>
<organism evidence="11">
    <name type="scientific">marine metagenome</name>
    <dbReference type="NCBI Taxonomy" id="408172"/>
    <lineage>
        <taxon>unclassified sequences</taxon>
        <taxon>metagenomes</taxon>
        <taxon>ecological metagenomes</taxon>
    </lineage>
</organism>
<proteinExistence type="inferred from homology"/>